<keyword evidence="1" id="KW-0472">Membrane</keyword>
<feature type="transmembrane region" description="Helical" evidence="1">
    <location>
        <begin position="98"/>
        <end position="131"/>
    </location>
</feature>
<reference evidence="2 3" key="1">
    <citation type="submission" date="2018-04" db="EMBL/GenBank/DDBJ databases">
        <title>Genomic Encyclopedia of Type Strains, Phase IV (KMG-IV): sequencing the most valuable type-strain genomes for metagenomic binning, comparative biology and taxonomic classification.</title>
        <authorList>
            <person name="Goeker M."/>
        </authorList>
    </citation>
    <scope>NUCLEOTIDE SEQUENCE [LARGE SCALE GENOMIC DNA]</scope>
    <source>
        <strain evidence="2 3">DSM 20705</strain>
    </source>
</reference>
<keyword evidence="1" id="KW-0812">Transmembrane</keyword>
<keyword evidence="3" id="KW-1185">Reference proteome</keyword>
<comment type="caution">
    <text evidence="2">The sequence shown here is derived from an EMBL/GenBank/DDBJ whole genome shotgun (WGS) entry which is preliminary data.</text>
</comment>
<feature type="transmembrane region" description="Helical" evidence="1">
    <location>
        <begin position="143"/>
        <end position="165"/>
    </location>
</feature>
<organism evidence="2 3">
    <name type="scientific">Ezakiella coagulans</name>
    <dbReference type="NCBI Taxonomy" id="46507"/>
    <lineage>
        <taxon>Bacteria</taxon>
        <taxon>Bacillati</taxon>
        <taxon>Bacillota</taxon>
        <taxon>Tissierellia</taxon>
        <taxon>Ezakiella</taxon>
    </lineage>
</organism>
<dbReference type="RefSeq" id="WP_116480612.1">
    <property type="nucleotide sequence ID" value="NZ_QEKV01000017.1"/>
</dbReference>
<feature type="transmembrane region" description="Helical" evidence="1">
    <location>
        <begin position="224"/>
        <end position="245"/>
    </location>
</feature>
<evidence type="ECO:0000256" key="1">
    <source>
        <dbReference type="SAM" id="Phobius"/>
    </source>
</evidence>
<evidence type="ECO:0000313" key="3">
    <source>
        <dbReference type="Proteomes" id="UP000245793"/>
    </source>
</evidence>
<protein>
    <submittedName>
        <fullName evidence="2">ABC-2 type transport system permease protein/bacitracin transport system permease protein</fullName>
    </submittedName>
</protein>
<dbReference type="Pfam" id="PF12730">
    <property type="entry name" value="ABC2_membrane_4"/>
    <property type="match status" value="1"/>
</dbReference>
<dbReference type="Proteomes" id="UP000245793">
    <property type="component" value="Unassembled WGS sequence"/>
</dbReference>
<feature type="transmembrane region" description="Helical" evidence="1">
    <location>
        <begin position="177"/>
        <end position="204"/>
    </location>
</feature>
<keyword evidence="1" id="KW-1133">Transmembrane helix</keyword>
<accession>A0A2U1DLU9</accession>
<dbReference type="EMBL" id="QEKV01000017">
    <property type="protein sequence ID" value="PVY88643.1"/>
    <property type="molecule type" value="Genomic_DNA"/>
</dbReference>
<dbReference type="AlphaFoldDB" id="A0A2U1DLU9"/>
<gene>
    <name evidence="2" type="ORF">C7381_1177</name>
</gene>
<sequence>MFLIKAEIKKWKRSKILIGIIILTVILNLFAIERAFSISRESPIMDSFGDLYCLAFKNITFVFLPIVIGMISTMLFFDERKNDTLKNVLITSVSRFEVFFAKFILIELLTIFLMVLTYMSSVLGAVLSAGFVDFNLITLKEAAILYMLAALLIPIAMLPVIYIATFSKSYVLPISMCLLYLGIGIFGASILVHIHPLASLLGVYQNISSAAKEMVENSIGGYSLKASSFSCLVSILSIGIVFFILSIKSMKRQNY</sequence>
<evidence type="ECO:0000313" key="2">
    <source>
        <dbReference type="EMBL" id="PVY88643.1"/>
    </source>
</evidence>
<feature type="transmembrane region" description="Helical" evidence="1">
    <location>
        <begin position="55"/>
        <end position="77"/>
    </location>
</feature>
<name>A0A2U1DLU9_9FIRM</name>
<proteinExistence type="predicted"/>